<reference evidence="3 4" key="1">
    <citation type="submission" date="2020-08" db="EMBL/GenBank/DDBJ databases">
        <title>Functional genomics of gut bacteria from endangered species of beetles.</title>
        <authorList>
            <person name="Carlos-Shanley C."/>
        </authorList>
    </citation>
    <scope>NUCLEOTIDE SEQUENCE [LARGE SCALE GENOMIC DNA]</scope>
    <source>
        <strain evidence="3 4">S00239</strain>
    </source>
</reference>
<dbReference type="InterPro" id="IPR003675">
    <property type="entry name" value="Rce1/LyrA-like_dom"/>
</dbReference>
<accession>A0A840LBY7</accession>
<keyword evidence="1" id="KW-0472">Membrane</keyword>
<evidence type="ECO:0000256" key="1">
    <source>
        <dbReference type="SAM" id="Phobius"/>
    </source>
</evidence>
<dbReference type="GO" id="GO:0080120">
    <property type="term" value="P:CAAX-box protein maturation"/>
    <property type="evidence" value="ECO:0007669"/>
    <property type="project" value="UniProtKB-ARBA"/>
</dbReference>
<dbReference type="RefSeq" id="WP_184299213.1">
    <property type="nucleotide sequence ID" value="NZ_JACHLP010000004.1"/>
</dbReference>
<feature type="transmembrane region" description="Helical" evidence="1">
    <location>
        <begin position="118"/>
        <end position="136"/>
    </location>
</feature>
<feature type="transmembrane region" description="Helical" evidence="1">
    <location>
        <begin position="40"/>
        <end position="68"/>
    </location>
</feature>
<feature type="transmembrane region" description="Helical" evidence="1">
    <location>
        <begin position="241"/>
        <end position="259"/>
    </location>
</feature>
<feature type="transmembrane region" description="Helical" evidence="1">
    <location>
        <begin position="148"/>
        <end position="170"/>
    </location>
</feature>
<organism evidence="3 4">
    <name type="scientific">Roseateles oligotrophus</name>
    <dbReference type="NCBI Taxonomy" id="1769250"/>
    <lineage>
        <taxon>Bacteria</taxon>
        <taxon>Pseudomonadati</taxon>
        <taxon>Pseudomonadota</taxon>
        <taxon>Betaproteobacteria</taxon>
        <taxon>Burkholderiales</taxon>
        <taxon>Sphaerotilaceae</taxon>
        <taxon>Roseateles</taxon>
    </lineage>
</organism>
<keyword evidence="3" id="KW-0645">Protease</keyword>
<feature type="transmembrane region" description="Helical" evidence="1">
    <location>
        <begin position="218"/>
        <end position="235"/>
    </location>
</feature>
<keyword evidence="1" id="KW-0812">Transmembrane</keyword>
<feature type="transmembrane region" description="Helical" evidence="1">
    <location>
        <begin position="80"/>
        <end position="106"/>
    </location>
</feature>
<proteinExistence type="predicted"/>
<feature type="transmembrane region" description="Helical" evidence="1">
    <location>
        <begin position="182"/>
        <end position="206"/>
    </location>
</feature>
<dbReference type="GO" id="GO:0004175">
    <property type="term" value="F:endopeptidase activity"/>
    <property type="evidence" value="ECO:0007669"/>
    <property type="project" value="UniProtKB-ARBA"/>
</dbReference>
<dbReference type="AlphaFoldDB" id="A0A840LBY7"/>
<gene>
    <name evidence="3" type="ORF">HNP55_002221</name>
</gene>
<evidence type="ECO:0000259" key="2">
    <source>
        <dbReference type="Pfam" id="PF02517"/>
    </source>
</evidence>
<protein>
    <submittedName>
        <fullName evidence="3">Membrane protease YdiL (CAAX protease family)</fullName>
    </submittedName>
</protein>
<name>A0A840LBY7_9BURK</name>
<evidence type="ECO:0000313" key="3">
    <source>
        <dbReference type="EMBL" id="MBB4843698.1"/>
    </source>
</evidence>
<keyword evidence="1" id="KW-1133">Transmembrane helix</keyword>
<dbReference type="EMBL" id="JACHLP010000004">
    <property type="protein sequence ID" value="MBB4843698.1"/>
    <property type="molecule type" value="Genomic_DNA"/>
</dbReference>
<keyword evidence="3" id="KW-0378">Hydrolase</keyword>
<sequence length="288" mass="30565">MNSHSLPFGLLALAACSVWSPSLRLGNWRFAPWQPLLAAALLAAWVGGVLSLSALLILISFAAGVLYARGVEVPALSQGLICLIALAALALSVHLVPGIANPLVFAGTLHEGARPMKFYLNFDKGFVGVMLLAVFAQRGVAAFSSARTWASLGLIGVLTLAAVFGLAWGTGAIRFEPKWPPFAWTFLFANLFFVALAEEAFFRGLLQEQLARLLGRGSVWRVLLPIAFSAIFFGLAHGPAMAVLASVAGLGYALAYAASRNILAPTLLHFGVNTLHFGLFSYPSLLKS</sequence>
<dbReference type="Proteomes" id="UP000562027">
    <property type="component" value="Unassembled WGS sequence"/>
</dbReference>
<keyword evidence="4" id="KW-1185">Reference proteome</keyword>
<comment type="caution">
    <text evidence="3">The sequence shown here is derived from an EMBL/GenBank/DDBJ whole genome shotgun (WGS) entry which is preliminary data.</text>
</comment>
<dbReference type="GO" id="GO:0006508">
    <property type="term" value="P:proteolysis"/>
    <property type="evidence" value="ECO:0007669"/>
    <property type="project" value="UniProtKB-KW"/>
</dbReference>
<evidence type="ECO:0000313" key="4">
    <source>
        <dbReference type="Proteomes" id="UP000562027"/>
    </source>
</evidence>
<dbReference type="Pfam" id="PF02517">
    <property type="entry name" value="Rce1-like"/>
    <property type="match status" value="1"/>
</dbReference>
<feature type="domain" description="CAAX prenyl protease 2/Lysostaphin resistance protein A-like" evidence="2">
    <location>
        <begin position="182"/>
        <end position="274"/>
    </location>
</feature>